<feature type="transmembrane region" description="Helical" evidence="1">
    <location>
        <begin position="189"/>
        <end position="211"/>
    </location>
</feature>
<organism evidence="2 3">
    <name type="scientific">Propionibacterium cyclohexanicum</name>
    <dbReference type="NCBI Taxonomy" id="64702"/>
    <lineage>
        <taxon>Bacteria</taxon>
        <taxon>Bacillati</taxon>
        <taxon>Actinomycetota</taxon>
        <taxon>Actinomycetes</taxon>
        <taxon>Propionibacteriales</taxon>
        <taxon>Propionibacteriaceae</taxon>
        <taxon>Propionibacterium</taxon>
    </lineage>
</organism>
<keyword evidence="3" id="KW-1185">Reference proteome</keyword>
<reference evidence="2 3" key="1">
    <citation type="submission" date="2016-10" db="EMBL/GenBank/DDBJ databases">
        <authorList>
            <person name="de Groot N.N."/>
        </authorList>
    </citation>
    <scope>NUCLEOTIDE SEQUENCE [LARGE SCALE GENOMIC DNA]</scope>
    <source>
        <strain evidence="2 3">DSM 16859</strain>
    </source>
</reference>
<keyword evidence="1" id="KW-0812">Transmembrane</keyword>
<evidence type="ECO:0000313" key="3">
    <source>
        <dbReference type="Proteomes" id="UP000198815"/>
    </source>
</evidence>
<feature type="transmembrane region" description="Helical" evidence="1">
    <location>
        <begin position="31"/>
        <end position="54"/>
    </location>
</feature>
<keyword evidence="1" id="KW-0472">Membrane</keyword>
<sequence length="219" mass="23469">MDYALNTLRGTPIPAQGDGLTLPLGWLLPQLLLAIIVASYPTFGFGGYATHALLRVGSRAGWWFAKWCWLVVSVLGFYVTGALIWSIYGVVAHGFRISPDTQVEAILNGFDVSHLTTSQVYGALAVPLVASLALSTVQMVLAFAVRPMLALVLVVGYLAMSALTGSSWLIGDYAMVARNRAFDPRGQSSAFMCLVCAAVTLVAVGLGIWSFSRRDVLHS</sequence>
<evidence type="ECO:0000256" key="1">
    <source>
        <dbReference type="SAM" id="Phobius"/>
    </source>
</evidence>
<feature type="transmembrane region" description="Helical" evidence="1">
    <location>
        <begin position="66"/>
        <end position="88"/>
    </location>
</feature>
<proteinExistence type="predicted"/>
<keyword evidence="1" id="KW-1133">Transmembrane helix</keyword>
<evidence type="ECO:0000313" key="2">
    <source>
        <dbReference type="EMBL" id="SES05877.1"/>
    </source>
</evidence>
<feature type="transmembrane region" description="Helical" evidence="1">
    <location>
        <begin position="120"/>
        <end position="141"/>
    </location>
</feature>
<protein>
    <submittedName>
        <fullName evidence="2">Uncharacterized protein</fullName>
    </submittedName>
</protein>
<dbReference type="AlphaFoldDB" id="A0A1H9U9P4"/>
<name>A0A1H9U9P4_9ACTN</name>
<feature type="transmembrane region" description="Helical" evidence="1">
    <location>
        <begin position="148"/>
        <end position="169"/>
    </location>
</feature>
<accession>A0A1H9U9P4</accession>
<gene>
    <name evidence="2" type="ORF">SAMN05443377_1504</name>
</gene>
<dbReference type="EMBL" id="FOGZ01000050">
    <property type="protein sequence ID" value="SES05877.1"/>
    <property type="molecule type" value="Genomic_DNA"/>
</dbReference>
<dbReference type="STRING" id="64702.SAMN05443377_1504"/>
<dbReference type="Proteomes" id="UP000198815">
    <property type="component" value="Unassembled WGS sequence"/>
</dbReference>